<dbReference type="Proteomes" id="UP000464053">
    <property type="component" value="Chromosome"/>
</dbReference>
<keyword evidence="2" id="KW-1185">Reference proteome</keyword>
<organism evidence="1 2">
    <name type="scientific">Mixta intestinalis</name>
    <dbReference type="NCBI Taxonomy" id="1615494"/>
    <lineage>
        <taxon>Bacteria</taxon>
        <taxon>Pseudomonadati</taxon>
        <taxon>Pseudomonadota</taxon>
        <taxon>Gammaproteobacteria</taxon>
        <taxon>Enterobacterales</taxon>
        <taxon>Erwiniaceae</taxon>
        <taxon>Mixta</taxon>
    </lineage>
</organism>
<dbReference type="AlphaFoldDB" id="A0A6P1Q696"/>
<gene>
    <name evidence="1" type="ORF">C7M51_03651</name>
</gene>
<sequence length="44" mass="5185">MGVFSDYDHRKARKENLLAKFGSKKWFLIVIKITFLSDGFMSKM</sequence>
<dbReference type="KEGG" id="mint:C7M51_03651"/>
<protein>
    <submittedName>
        <fullName evidence="1">Uncharacterized protein</fullName>
    </submittedName>
</protein>
<name>A0A6P1Q696_9GAMM</name>
<dbReference type="EMBL" id="CP028271">
    <property type="protein sequence ID" value="QHM73305.1"/>
    <property type="molecule type" value="Genomic_DNA"/>
</dbReference>
<evidence type="ECO:0000313" key="1">
    <source>
        <dbReference type="EMBL" id="QHM73305.1"/>
    </source>
</evidence>
<proteinExistence type="predicted"/>
<accession>A0A6P1Q696</accession>
<reference evidence="1 2" key="1">
    <citation type="submission" date="2018-03" db="EMBL/GenBank/DDBJ databases">
        <title>Pantoea intestinalis SRCM103226 isolated form the mealworm.</title>
        <authorList>
            <person name="Jeong D.-Y."/>
            <person name="Kim J.W."/>
        </authorList>
    </citation>
    <scope>NUCLEOTIDE SEQUENCE [LARGE SCALE GENOMIC DNA]</scope>
    <source>
        <strain evidence="1 2">SRCM103226</strain>
    </source>
</reference>
<evidence type="ECO:0000313" key="2">
    <source>
        <dbReference type="Proteomes" id="UP000464053"/>
    </source>
</evidence>